<protein>
    <recommendedName>
        <fullName evidence="11">TGF-beta family profile domain-containing protein</fullName>
    </recommendedName>
</protein>
<dbReference type="GO" id="GO:0030971">
    <property type="term" value="F:receptor tyrosine kinase binding"/>
    <property type="evidence" value="ECO:0007669"/>
    <property type="project" value="InterPro"/>
</dbReference>
<proteinExistence type="inferred from homology"/>
<dbReference type="InterPro" id="IPR043401">
    <property type="entry name" value="GDNF_fam"/>
</dbReference>
<evidence type="ECO:0000256" key="4">
    <source>
        <dbReference type="ARBA" id="ARBA00022729"/>
    </source>
</evidence>
<organism evidence="12 13">
    <name type="scientific">Conger conger</name>
    <name type="common">Conger eel</name>
    <name type="synonym">Muraena conger</name>
    <dbReference type="NCBI Taxonomy" id="82655"/>
    <lineage>
        <taxon>Eukaryota</taxon>
        <taxon>Metazoa</taxon>
        <taxon>Chordata</taxon>
        <taxon>Craniata</taxon>
        <taxon>Vertebrata</taxon>
        <taxon>Euteleostomi</taxon>
        <taxon>Actinopterygii</taxon>
        <taxon>Neopterygii</taxon>
        <taxon>Teleostei</taxon>
        <taxon>Anguilliformes</taxon>
        <taxon>Congridae</taxon>
        <taxon>Conger</taxon>
    </lineage>
</organism>
<feature type="transmembrane region" description="Helical" evidence="9">
    <location>
        <begin position="61"/>
        <end position="80"/>
    </location>
</feature>
<dbReference type="EMBL" id="JAFJMO010000004">
    <property type="protein sequence ID" value="KAJ8279403.1"/>
    <property type="molecule type" value="Genomic_DNA"/>
</dbReference>
<keyword evidence="13" id="KW-1185">Reference proteome</keyword>
<dbReference type="PANTHER" id="PTHR12173:SF8">
    <property type="entry name" value="PERSEPHIN"/>
    <property type="match status" value="1"/>
</dbReference>
<evidence type="ECO:0000256" key="6">
    <source>
        <dbReference type="ARBA" id="ARBA00023157"/>
    </source>
</evidence>
<gene>
    <name evidence="12" type="ORF">COCON_G00064690</name>
</gene>
<dbReference type="GO" id="GO:0030116">
    <property type="term" value="F:glial cell-derived neurotrophic factor receptor binding"/>
    <property type="evidence" value="ECO:0007669"/>
    <property type="project" value="InterPro"/>
</dbReference>
<name>A0A9Q1DS08_CONCO</name>
<evidence type="ECO:0000256" key="2">
    <source>
        <dbReference type="ARBA" id="ARBA00009832"/>
    </source>
</evidence>
<evidence type="ECO:0000256" key="8">
    <source>
        <dbReference type="SAM" id="MobiDB-lite"/>
    </source>
</evidence>
<dbReference type="InterPro" id="IPR029034">
    <property type="entry name" value="Cystine-knot_cytokine"/>
</dbReference>
<evidence type="ECO:0000256" key="1">
    <source>
        <dbReference type="ARBA" id="ARBA00004613"/>
    </source>
</evidence>
<keyword evidence="5 7" id="KW-0339">Growth factor</keyword>
<keyword evidence="9" id="KW-1133">Transmembrane helix</keyword>
<feature type="region of interest" description="Disordered" evidence="8">
    <location>
        <begin position="134"/>
        <end position="163"/>
    </location>
</feature>
<evidence type="ECO:0000256" key="10">
    <source>
        <dbReference type="SAM" id="SignalP"/>
    </source>
</evidence>
<keyword evidence="9" id="KW-0472">Membrane</keyword>
<keyword evidence="9" id="KW-0812">Transmembrane</keyword>
<dbReference type="Pfam" id="PF00019">
    <property type="entry name" value="TGF_beta"/>
    <property type="match status" value="1"/>
</dbReference>
<comment type="subcellular location">
    <subcellularLocation>
        <location evidence="1">Secreted</location>
    </subcellularLocation>
</comment>
<accession>A0A9Q1DS08</accession>
<feature type="chain" id="PRO_5040324504" description="TGF-beta family profile domain-containing protein" evidence="10">
    <location>
        <begin position="26"/>
        <end position="259"/>
    </location>
</feature>
<dbReference type="InterPro" id="IPR001839">
    <property type="entry name" value="TGF-b_C"/>
</dbReference>
<dbReference type="PANTHER" id="PTHR12173">
    <property type="entry name" value="GDNF SUBFAMILY OF TGF-BETA FAMILY"/>
    <property type="match status" value="1"/>
</dbReference>
<dbReference type="Proteomes" id="UP001152803">
    <property type="component" value="Unassembled WGS sequence"/>
</dbReference>
<evidence type="ECO:0000256" key="5">
    <source>
        <dbReference type="ARBA" id="ARBA00023030"/>
    </source>
</evidence>
<dbReference type="AlphaFoldDB" id="A0A9Q1DS08"/>
<dbReference type="GO" id="GO:0008083">
    <property type="term" value="F:growth factor activity"/>
    <property type="evidence" value="ECO:0007669"/>
    <property type="project" value="UniProtKB-KW"/>
</dbReference>
<reference evidence="12" key="1">
    <citation type="journal article" date="2023" name="Science">
        <title>Genome structures resolve the early diversification of teleost fishes.</title>
        <authorList>
            <person name="Parey E."/>
            <person name="Louis A."/>
            <person name="Montfort J."/>
            <person name="Bouchez O."/>
            <person name="Roques C."/>
            <person name="Iampietro C."/>
            <person name="Lluch J."/>
            <person name="Castinel A."/>
            <person name="Donnadieu C."/>
            <person name="Desvignes T."/>
            <person name="Floi Bucao C."/>
            <person name="Jouanno E."/>
            <person name="Wen M."/>
            <person name="Mejri S."/>
            <person name="Dirks R."/>
            <person name="Jansen H."/>
            <person name="Henkel C."/>
            <person name="Chen W.J."/>
            <person name="Zahm M."/>
            <person name="Cabau C."/>
            <person name="Klopp C."/>
            <person name="Thompson A.W."/>
            <person name="Robinson-Rechavi M."/>
            <person name="Braasch I."/>
            <person name="Lecointre G."/>
            <person name="Bobe J."/>
            <person name="Postlethwait J.H."/>
            <person name="Berthelot C."/>
            <person name="Roest Crollius H."/>
            <person name="Guiguen Y."/>
        </authorList>
    </citation>
    <scope>NUCLEOTIDE SEQUENCE</scope>
    <source>
        <strain evidence="12">Concon-B</strain>
    </source>
</reference>
<comment type="similarity">
    <text evidence="2">Belongs to the TGF-beta family. GDNF subfamily.</text>
</comment>
<dbReference type="GO" id="GO:0048731">
    <property type="term" value="P:system development"/>
    <property type="evidence" value="ECO:0007669"/>
    <property type="project" value="UniProtKB-ARBA"/>
</dbReference>
<sequence length="259" mass="28398">MQALPPKLARAWLLGSICIALTITGSQCPGAIVPDRGRCRGKKVSTVSSTGPQPHLKNWSVMFWVLASLLVLADGVLLGTGRRVEPSPMIARDPDKVGWHPADIPEVEELGEGREIRSAWGGLFGNPSLSEEVEDHQSRWARSPGRSASPKTSRKNRKPKGSRDCRIERTMISVRDLGLGYDSDEVILFKYCVGTCEDSRKNYDLALRALVKKGNISAKRLSARPCCRPTRYDTVSFMNADTAWETIDLLSAANCSCVG</sequence>
<keyword evidence="3" id="KW-0964">Secreted</keyword>
<evidence type="ECO:0000259" key="11">
    <source>
        <dbReference type="PROSITE" id="PS51362"/>
    </source>
</evidence>
<evidence type="ECO:0000313" key="13">
    <source>
        <dbReference type="Proteomes" id="UP001152803"/>
    </source>
</evidence>
<keyword evidence="6" id="KW-1015">Disulfide bond</keyword>
<evidence type="ECO:0000313" key="12">
    <source>
        <dbReference type="EMBL" id="KAJ8279403.1"/>
    </source>
</evidence>
<evidence type="ECO:0000256" key="9">
    <source>
        <dbReference type="SAM" id="Phobius"/>
    </source>
</evidence>
<dbReference type="Gene3D" id="2.10.90.10">
    <property type="entry name" value="Cystine-knot cytokines"/>
    <property type="match status" value="1"/>
</dbReference>
<dbReference type="GO" id="GO:0005576">
    <property type="term" value="C:extracellular region"/>
    <property type="evidence" value="ECO:0007669"/>
    <property type="project" value="UniProtKB-SubCell"/>
</dbReference>
<dbReference type="OrthoDB" id="9936891at2759"/>
<evidence type="ECO:0000256" key="3">
    <source>
        <dbReference type="ARBA" id="ARBA00022525"/>
    </source>
</evidence>
<comment type="caution">
    <text evidence="12">The sequence shown here is derived from an EMBL/GenBank/DDBJ whole genome shotgun (WGS) entry which is preliminary data.</text>
</comment>
<dbReference type="PROSITE" id="PS51362">
    <property type="entry name" value="TGF_BETA_2"/>
    <property type="match status" value="1"/>
</dbReference>
<evidence type="ECO:0000256" key="7">
    <source>
        <dbReference type="RuleBase" id="RU000354"/>
    </source>
</evidence>
<feature type="domain" description="TGF-beta family profile" evidence="11">
    <location>
        <begin position="139"/>
        <end position="258"/>
    </location>
</feature>
<keyword evidence="4 10" id="KW-0732">Signal</keyword>
<dbReference type="SUPFAM" id="SSF57501">
    <property type="entry name" value="Cystine-knot cytokines"/>
    <property type="match status" value="1"/>
</dbReference>
<feature type="signal peptide" evidence="10">
    <location>
        <begin position="1"/>
        <end position="25"/>
    </location>
</feature>